<dbReference type="GO" id="GO:0005847">
    <property type="term" value="C:mRNA cleavage and polyadenylation specificity factor complex"/>
    <property type="evidence" value="ECO:0007669"/>
    <property type="project" value="InterPro"/>
</dbReference>
<dbReference type="PANTHER" id="PTHR45922">
    <property type="entry name" value="CLEAVAGE AND POLYADENYLATION SPECIFICITY FACTOR SUBUNIT 2"/>
    <property type="match status" value="1"/>
</dbReference>
<keyword evidence="2 4" id="KW-0507">mRNA processing</keyword>
<gene>
    <name evidence="7" type="ORF">BDY17DRAFT_289110</name>
</gene>
<evidence type="ECO:0000256" key="5">
    <source>
        <dbReference type="SAM" id="MobiDB-lite"/>
    </source>
</evidence>
<comment type="subcellular location">
    <subcellularLocation>
        <location evidence="1 4">Nucleus</location>
    </subcellularLocation>
</comment>
<protein>
    <recommendedName>
        <fullName evidence="4">Cleavage and polyadenylation specificity factor subunit 2</fullName>
    </recommendedName>
    <alternativeName>
        <fullName evidence="4">Cleavage and polyadenylation specificity factor 100 kDa subunit</fullName>
    </alternativeName>
</protein>
<dbReference type="SUPFAM" id="SSF56281">
    <property type="entry name" value="Metallo-hydrolase/oxidoreductase"/>
    <property type="match status" value="1"/>
</dbReference>
<dbReference type="GeneID" id="54473301"/>
<dbReference type="GO" id="GO:0003723">
    <property type="term" value="F:RNA binding"/>
    <property type="evidence" value="ECO:0007669"/>
    <property type="project" value="UniProtKB-KW"/>
</dbReference>
<feature type="region of interest" description="Disordered" evidence="5">
    <location>
        <begin position="590"/>
        <end position="653"/>
    </location>
</feature>
<evidence type="ECO:0000313" key="8">
    <source>
        <dbReference type="Proteomes" id="UP000799767"/>
    </source>
</evidence>
<dbReference type="Pfam" id="PF13299">
    <property type="entry name" value="CPSF100_C"/>
    <property type="match status" value="1"/>
</dbReference>
<sequence length="976" mass="105373">MFTFNPLLGAQSPSRASQSLLEFSGGIKILVDVGWDESFNAWDLQELEKHVNTLSIILLTHPTLTHIGAYAHCCKHVPGFSRIPVYATTPVVNLGRTLMLDLYGSSPLTASTLSFGSLLPVSEAESDRASLLLQPPTPEEIASYFGLINPLKYSQPHQPIPSPFSPSLSGLTITAYSAGHTLGGTIWHIQHGLESIVYAADWNLARERFLPAAAWLSSGSGILDPLHRPTALICSSRGVEREERLTVDTRNDTLISLIRDTIAQGGKVLIPTDSSARVLELAYVLNQHWRSNVDGPHSSTYKNTKIYMASRSSSTTLRYLQSMLEWMDGQITRDAEAAITQGQGAGGAVNPLDWKFVRPIEKQTQVERALARSKPCVLLTSDTTIEWGFSRQALESLASDAKNLIILTEQSQQGGGSRAGVGRRLWDLYQDSQGSTAGQNGTKVVDASGATVDIRDAAPEPLNDEETAVYQQYLARQRQMHSTLQGDNTLLDGTGAGMGDDQASESSESSDEDEDAEHQGRALKLSAQLTSNKRKVGALTDKELGIDILLRGKAVHDYDVRNKRGRERMFPFLPRRSRDDDFGDVIKPEEYLRADEKDEGEALDVTGEQESTSVGQKRKWDDSTVSKKNARGDKAGNKRAKVEPSAKKDRAPDAIDALIAKATGEAKAGTGGANGAGAADDQSSDSEESEYEPDDAAPSYIGPQKVVFTTRALQLDLRIAYVDFTGLYRLNDMKSLIGNINPRKLIVTAGDEHETQTLATACREAEGGQAVQGETFTPRTGECVDASVDTNAWTVKLTRGLMKRLRWSHAPGGLEVVALAGKLEAGGEEEAAAAAEESSAAKKKLKLIKGEGASSGAGSEGNPTLPILDLVSAHQTHHQRTQPLRVGDLSLPQIREAVQRQGHTAEFRGGGTLLVDGTVVVRKSPVTGGIEVEAGNSGFGLPHWRTRGPDGRANTEGTFYAVKQLIYDRLAVVIGA</sequence>
<dbReference type="GO" id="GO:0006397">
    <property type="term" value="P:mRNA processing"/>
    <property type="evidence" value="ECO:0007669"/>
    <property type="project" value="UniProtKB-KW"/>
</dbReference>
<dbReference type="InterPro" id="IPR025069">
    <property type="entry name" value="Cpsf2_C"/>
</dbReference>
<dbReference type="InterPro" id="IPR035639">
    <property type="entry name" value="CPSF2_MBL"/>
</dbReference>
<evidence type="ECO:0000256" key="3">
    <source>
        <dbReference type="ARBA" id="ARBA00023242"/>
    </source>
</evidence>
<dbReference type="AlphaFoldDB" id="A0A6A6Q552"/>
<feature type="domain" description="Beta-Casp" evidence="6">
    <location>
        <begin position="278"/>
        <end position="425"/>
    </location>
</feature>
<dbReference type="PANTHER" id="PTHR45922:SF1">
    <property type="entry name" value="CLEAVAGE AND POLYADENYLATION SPECIFICITY FACTOR SUBUNIT 2"/>
    <property type="match status" value="1"/>
</dbReference>
<dbReference type="Pfam" id="PF10996">
    <property type="entry name" value="Beta-Casp"/>
    <property type="match status" value="1"/>
</dbReference>
<accession>A0A6A6Q552</accession>
<dbReference type="SMART" id="SM01027">
    <property type="entry name" value="Beta-Casp"/>
    <property type="match status" value="1"/>
</dbReference>
<keyword evidence="8" id="KW-1185">Reference proteome</keyword>
<proteinExistence type="inferred from homology"/>
<dbReference type="InterPro" id="IPR022712">
    <property type="entry name" value="Beta_Casp"/>
</dbReference>
<dbReference type="EMBL" id="MU001631">
    <property type="protein sequence ID" value="KAF2487510.1"/>
    <property type="molecule type" value="Genomic_DNA"/>
</dbReference>
<dbReference type="InterPro" id="IPR027075">
    <property type="entry name" value="CPSF2"/>
</dbReference>
<name>A0A6A6Q552_9PEZI</name>
<dbReference type="RefSeq" id="XP_033594079.1">
    <property type="nucleotide sequence ID" value="XM_033732299.1"/>
</dbReference>
<evidence type="ECO:0000256" key="2">
    <source>
        <dbReference type="ARBA" id="ARBA00022664"/>
    </source>
</evidence>
<evidence type="ECO:0000256" key="4">
    <source>
        <dbReference type="RuleBase" id="RU365006"/>
    </source>
</evidence>
<dbReference type="OrthoDB" id="64353at2759"/>
<feature type="compositionally biased region" description="Acidic residues" evidence="5">
    <location>
        <begin position="682"/>
        <end position="695"/>
    </location>
</feature>
<evidence type="ECO:0000313" key="7">
    <source>
        <dbReference type="EMBL" id="KAF2487510.1"/>
    </source>
</evidence>
<dbReference type="Gene3D" id="3.60.15.10">
    <property type="entry name" value="Ribonuclease Z/Hydroxyacylglutathione hydrolase-like"/>
    <property type="match status" value="1"/>
</dbReference>
<feature type="region of interest" description="Disordered" evidence="5">
    <location>
        <begin position="486"/>
        <end position="520"/>
    </location>
</feature>
<comment type="similarity">
    <text evidence="4">Belongs to the metallo-beta-lactamase superfamily. RNA-metabolizing metallo-beta-lactamase-like family. CPSF2/YSH1 subfamily.</text>
</comment>
<keyword evidence="4" id="KW-0694">RNA-binding</keyword>
<feature type="region of interest" description="Disordered" evidence="5">
    <location>
        <begin position="667"/>
        <end position="699"/>
    </location>
</feature>
<evidence type="ECO:0000259" key="6">
    <source>
        <dbReference type="SMART" id="SM01027"/>
    </source>
</evidence>
<evidence type="ECO:0000256" key="1">
    <source>
        <dbReference type="ARBA" id="ARBA00004123"/>
    </source>
</evidence>
<reference evidence="7" key="1">
    <citation type="journal article" date="2020" name="Stud. Mycol.">
        <title>101 Dothideomycetes genomes: a test case for predicting lifestyles and emergence of pathogens.</title>
        <authorList>
            <person name="Haridas S."/>
            <person name="Albert R."/>
            <person name="Binder M."/>
            <person name="Bloem J."/>
            <person name="Labutti K."/>
            <person name="Salamov A."/>
            <person name="Andreopoulos B."/>
            <person name="Baker S."/>
            <person name="Barry K."/>
            <person name="Bills G."/>
            <person name="Bluhm B."/>
            <person name="Cannon C."/>
            <person name="Castanera R."/>
            <person name="Culley D."/>
            <person name="Daum C."/>
            <person name="Ezra D."/>
            <person name="Gonzalez J."/>
            <person name="Henrissat B."/>
            <person name="Kuo A."/>
            <person name="Liang C."/>
            <person name="Lipzen A."/>
            <person name="Lutzoni F."/>
            <person name="Magnuson J."/>
            <person name="Mondo S."/>
            <person name="Nolan M."/>
            <person name="Ohm R."/>
            <person name="Pangilinan J."/>
            <person name="Park H.-J."/>
            <person name="Ramirez L."/>
            <person name="Alfaro M."/>
            <person name="Sun H."/>
            <person name="Tritt A."/>
            <person name="Yoshinaga Y."/>
            <person name="Zwiers L.-H."/>
            <person name="Turgeon B."/>
            <person name="Goodwin S."/>
            <person name="Spatafora J."/>
            <person name="Crous P."/>
            <person name="Grigoriev I."/>
        </authorList>
    </citation>
    <scope>NUCLEOTIDE SEQUENCE</scope>
    <source>
        <strain evidence="7">CBS 113389</strain>
    </source>
</reference>
<dbReference type="Proteomes" id="UP000799767">
    <property type="component" value="Unassembled WGS sequence"/>
</dbReference>
<dbReference type="CDD" id="cd16293">
    <property type="entry name" value="CPSF2-like_MBL-fold"/>
    <property type="match status" value="1"/>
</dbReference>
<feature type="compositionally biased region" description="Basic and acidic residues" evidence="5">
    <location>
        <begin position="618"/>
        <end position="653"/>
    </location>
</feature>
<dbReference type="InterPro" id="IPR036866">
    <property type="entry name" value="RibonucZ/Hydroxyglut_hydro"/>
</dbReference>
<dbReference type="Pfam" id="PF16661">
    <property type="entry name" value="Lactamase_B_6"/>
    <property type="match status" value="1"/>
</dbReference>
<organism evidence="7 8">
    <name type="scientific">Neohortaea acidophila</name>
    <dbReference type="NCBI Taxonomy" id="245834"/>
    <lineage>
        <taxon>Eukaryota</taxon>
        <taxon>Fungi</taxon>
        <taxon>Dikarya</taxon>
        <taxon>Ascomycota</taxon>
        <taxon>Pezizomycotina</taxon>
        <taxon>Dothideomycetes</taxon>
        <taxon>Dothideomycetidae</taxon>
        <taxon>Mycosphaerellales</taxon>
        <taxon>Teratosphaeriaceae</taxon>
        <taxon>Neohortaea</taxon>
    </lineage>
</organism>
<keyword evidence="3 4" id="KW-0539">Nucleus</keyword>
<dbReference type="InterPro" id="IPR001279">
    <property type="entry name" value="Metallo-B-lactamas"/>
</dbReference>